<keyword evidence="10" id="KW-1185">Reference proteome</keyword>
<evidence type="ECO:0000313" key="9">
    <source>
        <dbReference type="EMBL" id="AYO44967.1"/>
    </source>
</evidence>
<evidence type="ECO:0000256" key="5">
    <source>
        <dbReference type="ARBA" id="ARBA00023187"/>
    </source>
</evidence>
<feature type="domain" description="MI" evidence="8">
    <location>
        <begin position="348"/>
        <end position="464"/>
    </location>
</feature>
<dbReference type="SMART" id="SM00544">
    <property type="entry name" value="MA3"/>
    <property type="match status" value="1"/>
</dbReference>
<proteinExistence type="inferred from homology"/>
<dbReference type="EMBL" id="CP033156">
    <property type="protein sequence ID" value="AYO44967.1"/>
    <property type="molecule type" value="Genomic_DNA"/>
</dbReference>
<feature type="region of interest" description="Disordered" evidence="7">
    <location>
        <begin position="610"/>
        <end position="631"/>
    </location>
</feature>
<dbReference type="SUPFAM" id="SSF48371">
    <property type="entry name" value="ARM repeat"/>
    <property type="match status" value="1"/>
</dbReference>
<dbReference type="Gene3D" id="1.25.40.180">
    <property type="match status" value="1"/>
</dbReference>
<dbReference type="Gene3D" id="3.80.10.10">
    <property type="entry name" value="Ribonuclease Inhibitor"/>
    <property type="match status" value="2"/>
</dbReference>
<feature type="region of interest" description="Disordered" evidence="7">
    <location>
        <begin position="311"/>
        <end position="341"/>
    </location>
</feature>
<dbReference type="PROSITE" id="PS51366">
    <property type="entry name" value="MI"/>
    <property type="match status" value="1"/>
</dbReference>
<dbReference type="GO" id="GO:0000398">
    <property type="term" value="P:mRNA splicing, via spliceosome"/>
    <property type="evidence" value="ECO:0007669"/>
    <property type="project" value="TreeGrafter"/>
</dbReference>
<dbReference type="Pfam" id="PF02847">
    <property type="entry name" value="MA3"/>
    <property type="match status" value="1"/>
</dbReference>
<comment type="subcellular location">
    <subcellularLocation>
        <location evidence="2">Nucleus</location>
    </subcellularLocation>
</comment>
<evidence type="ECO:0000313" key="10">
    <source>
        <dbReference type="Proteomes" id="UP000269793"/>
    </source>
</evidence>
<dbReference type="InterPro" id="IPR032675">
    <property type="entry name" value="LRR_dom_sf"/>
</dbReference>
<dbReference type="InterPro" id="IPR006553">
    <property type="entry name" value="Leu-rich_rpt_Cys-con_subtyp"/>
</dbReference>
<reference evidence="9 10" key="1">
    <citation type="submission" date="2018-10" db="EMBL/GenBank/DDBJ databases">
        <title>Complete genome sequence of Malassezia restricta CBS 7877.</title>
        <authorList>
            <person name="Morand S.C."/>
            <person name="Bertignac M."/>
            <person name="Iltis A."/>
            <person name="Kolder I."/>
            <person name="Pirovano W."/>
            <person name="Jourdain R."/>
            <person name="Clavaud C."/>
        </authorList>
    </citation>
    <scope>NUCLEOTIDE SEQUENCE [LARGE SCALE GENOMIC DNA]</scope>
    <source>
        <strain evidence="9 10">CBS 7877</strain>
    </source>
</reference>
<name>A0A3G2SDE8_MALR7</name>
<dbReference type="Pfam" id="PF13516">
    <property type="entry name" value="LRR_6"/>
    <property type="match status" value="1"/>
</dbReference>
<evidence type="ECO:0000256" key="4">
    <source>
        <dbReference type="ARBA" id="ARBA00022664"/>
    </source>
</evidence>
<evidence type="ECO:0000256" key="1">
    <source>
        <dbReference type="ARBA" id="ARBA00003777"/>
    </source>
</evidence>
<dbReference type="InterPro" id="IPR016024">
    <property type="entry name" value="ARM-type_fold"/>
</dbReference>
<keyword evidence="4" id="KW-0507">mRNA processing</keyword>
<dbReference type="FunFam" id="1.25.40.180:FF:000004">
    <property type="entry name" value="pre-mRNA-splicing factor CWC22 homolog"/>
    <property type="match status" value="1"/>
</dbReference>
<dbReference type="InterPro" id="IPR050781">
    <property type="entry name" value="CWC22_splicing_factor"/>
</dbReference>
<organism evidence="9 10">
    <name type="scientific">Malassezia restricta (strain ATCC 96810 / NBRC 103918 / CBS 7877)</name>
    <name type="common">Seborrheic dermatitis infection agent</name>
    <dbReference type="NCBI Taxonomy" id="425264"/>
    <lineage>
        <taxon>Eukaryota</taxon>
        <taxon>Fungi</taxon>
        <taxon>Dikarya</taxon>
        <taxon>Basidiomycota</taxon>
        <taxon>Ustilaginomycotina</taxon>
        <taxon>Malasseziomycetes</taxon>
        <taxon>Malasseziales</taxon>
        <taxon>Malasseziaceae</taxon>
        <taxon>Malassezia</taxon>
    </lineage>
</organism>
<comment type="similarity">
    <text evidence="3">Belongs to the CWC22 family.</text>
</comment>
<dbReference type="SMART" id="SM00543">
    <property type="entry name" value="MIF4G"/>
    <property type="match status" value="1"/>
</dbReference>
<dbReference type="AlphaFoldDB" id="A0A3G2SDE8"/>
<dbReference type="VEuPathDB" id="FungiDB:DNF11_4017"/>
<dbReference type="GO" id="GO:0071013">
    <property type="term" value="C:catalytic step 2 spliceosome"/>
    <property type="evidence" value="ECO:0007669"/>
    <property type="project" value="TreeGrafter"/>
</dbReference>
<evidence type="ECO:0000256" key="2">
    <source>
        <dbReference type="ARBA" id="ARBA00004123"/>
    </source>
</evidence>
<dbReference type="Proteomes" id="UP000269793">
    <property type="component" value="Chromosome IX"/>
</dbReference>
<evidence type="ECO:0000256" key="7">
    <source>
        <dbReference type="SAM" id="MobiDB-lite"/>
    </source>
</evidence>
<dbReference type="SMART" id="SM00367">
    <property type="entry name" value="LRR_CC"/>
    <property type="match status" value="3"/>
</dbReference>
<dbReference type="STRING" id="425264.A0A3G2SDE8"/>
<protein>
    <submittedName>
        <fullName evidence="9">Pre-mRNA-splicing factor CWC22</fullName>
    </submittedName>
</protein>
<comment type="function">
    <text evidence="1">Involved in pre-mRNA splicing.</text>
</comment>
<feature type="region of interest" description="Disordered" evidence="7">
    <location>
        <begin position="1"/>
        <end position="30"/>
    </location>
</feature>
<accession>A0A3G2SDE8</accession>
<dbReference type="GO" id="GO:0003723">
    <property type="term" value="F:RNA binding"/>
    <property type="evidence" value="ECO:0007669"/>
    <property type="project" value="InterPro"/>
</dbReference>
<dbReference type="SUPFAM" id="SSF52047">
    <property type="entry name" value="RNI-like"/>
    <property type="match status" value="1"/>
</dbReference>
<feature type="compositionally biased region" description="Low complexity" evidence="7">
    <location>
        <begin position="562"/>
        <end position="586"/>
    </location>
</feature>
<dbReference type="OrthoDB" id="1924287at2759"/>
<dbReference type="InterPro" id="IPR001611">
    <property type="entry name" value="Leu-rich_rpt"/>
</dbReference>
<dbReference type="PANTHER" id="PTHR18034:SF3">
    <property type="entry name" value="PRE-MRNA-SPLICING FACTOR CWC22 HOMOLOG"/>
    <property type="match status" value="1"/>
</dbReference>
<evidence type="ECO:0000256" key="6">
    <source>
        <dbReference type="ARBA" id="ARBA00023242"/>
    </source>
</evidence>
<dbReference type="PANTHER" id="PTHR18034">
    <property type="entry name" value="CELL CYCLE CONTROL PROTEIN CWF22-RELATED"/>
    <property type="match status" value="1"/>
</dbReference>
<evidence type="ECO:0000259" key="8">
    <source>
        <dbReference type="PROSITE" id="PS51366"/>
    </source>
</evidence>
<dbReference type="InterPro" id="IPR003890">
    <property type="entry name" value="MIF4G-like_typ-3"/>
</dbReference>
<keyword evidence="6" id="KW-0539">Nucleus</keyword>
<gene>
    <name evidence="9" type="primary">CWC22</name>
    <name evidence="9" type="ORF">DNF11_4017</name>
</gene>
<dbReference type="Pfam" id="PF02854">
    <property type="entry name" value="MIF4G"/>
    <property type="match status" value="1"/>
</dbReference>
<feature type="region of interest" description="Disordered" evidence="7">
    <location>
        <begin position="554"/>
        <end position="586"/>
    </location>
</feature>
<keyword evidence="5" id="KW-0508">mRNA splicing</keyword>
<evidence type="ECO:0000256" key="3">
    <source>
        <dbReference type="ARBA" id="ARBA00006856"/>
    </source>
</evidence>
<feature type="compositionally biased region" description="Acidic residues" evidence="7">
    <location>
        <begin position="313"/>
        <end position="335"/>
    </location>
</feature>
<sequence length="1062" mass="118579">MADDERTAKRKRSVSPSEPARNAMEKLAETRAGGTYVPPARLRALMDDAARADPSSATFQRMNWEALRKSITGLVNKVAADNIKHIVLDLFAGANLIRGRGLFCRSIMHAQELSLHFTPVFAALAAIINTKLPFVGELLVHRLVSQFRRSFRRNDKPKCHATLQFLAHLVNQRVVHELLALEILVLLLEHPTDDSVELAVAFTREVGAFLTEEAPKASHTVFDRFRAVLYEGSISVRVQYMIEVLAQTRKDQFRDHPRIPEQLDLVEEEDQITHQVGLDDELQLHEGLNVFKVDPDFVANEDMYRRMKAEILGENEEDEEEEEEEEEEDDDEDDPVAIQDRTETNLVNLRRTIYLVIMSSLDYEECVHKLLKLRVPEDQEMELCQMVIECCSQERTYAKFYGHIGERLCKVHRRWSALYEQSFHTYYDTIHRYETNRLRNIARFFGALLATDSISWACFEVVHMTEDDTTSSSRIFIKILMNEMQSLLGLRALAARFKEPSMQVYFQSMFPMDHPSDTRFSINFFTSIGLGLVTEPMRDYLTVATQRMLERREAEWAAGDRSPSPSGSSYTGSSYTGSSYTGSSYSRMRGPTSALTEFLASQGIRASEINARKRQSEAPAPPPDHVTPSRARIPAGASMQFDEDDDLGDDLGSGDTATCVSCGTRFFITRYTPVTGAGRLCTACRDPAPRRAPKRVRRSAAIGSVVDVAADEVPTLQSLCINIVAQWIDRIEALGVLSERSRHQLSRVISKNRRLTDRTLPLFLGNGVRDVRLYDCSGLSSTALQMIPRLAPTLERLQLDYCGQLDSVAFRALGRLPHLSHLALYGAYLVRKEDWLAFFAEHGAQLTAFCLRETARFDGACVEALVRHAPHIHTLQLAQIGCLDDACVQRLAALPRLVHLDVSQPGVSQLGVPPASLTDAGVIPLLQRHTHLTSLHVGKNAALSSAAVDAMGPHLTHLVADGLVNVSADAWIRLWQRCPHLAHLSLRGAGITDACVAALAQLPHLTTLTLHSNALTKAGLSALARVPLHTLDVGFRRSRRSRSSTSLDARASRTLHTPASLS</sequence>
<dbReference type="InterPro" id="IPR003891">
    <property type="entry name" value="Initiation_fac_eIF4g_MI"/>
</dbReference>